<gene>
    <name evidence="2" type="ORF">FHS42_003598</name>
</gene>
<evidence type="ECO:0000313" key="3">
    <source>
        <dbReference type="Proteomes" id="UP000588098"/>
    </source>
</evidence>
<dbReference type="AlphaFoldDB" id="A0A7W9QB56"/>
<sequence>MAIRDLAGCGVQLLTCDTSQHTRGRAAGLQVSKVATKDPGAEPDWSALDGSGPGVRTQRRARQAAAEAPTVS</sequence>
<feature type="region of interest" description="Disordered" evidence="1">
    <location>
        <begin position="22"/>
        <end position="72"/>
    </location>
</feature>
<dbReference type="RefSeq" id="WP_246494911.1">
    <property type="nucleotide sequence ID" value="NZ_JACHJL010000008.1"/>
</dbReference>
<comment type="caution">
    <text evidence="2">The sequence shown here is derived from an EMBL/GenBank/DDBJ whole genome shotgun (WGS) entry which is preliminary data.</text>
</comment>
<evidence type="ECO:0000256" key="1">
    <source>
        <dbReference type="SAM" id="MobiDB-lite"/>
    </source>
</evidence>
<keyword evidence="3" id="KW-1185">Reference proteome</keyword>
<reference evidence="2 3" key="1">
    <citation type="submission" date="2020-08" db="EMBL/GenBank/DDBJ databases">
        <title>Genomic Encyclopedia of Type Strains, Phase III (KMG-III): the genomes of soil and plant-associated and newly described type strains.</title>
        <authorList>
            <person name="Whitman W."/>
        </authorList>
    </citation>
    <scope>NUCLEOTIDE SEQUENCE [LARGE SCALE GENOMIC DNA]</scope>
    <source>
        <strain evidence="2 3">CECT 8305</strain>
    </source>
</reference>
<accession>A0A7W9QB56</accession>
<dbReference type="Proteomes" id="UP000588098">
    <property type="component" value="Unassembled WGS sequence"/>
</dbReference>
<proteinExistence type="predicted"/>
<dbReference type="EMBL" id="JACHJL010000008">
    <property type="protein sequence ID" value="MBB5936523.1"/>
    <property type="molecule type" value="Genomic_DNA"/>
</dbReference>
<evidence type="ECO:0000313" key="2">
    <source>
        <dbReference type="EMBL" id="MBB5936523.1"/>
    </source>
</evidence>
<name>A0A7W9QB56_9ACTN</name>
<protein>
    <submittedName>
        <fullName evidence="2">Uncharacterized protein</fullName>
    </submittedName>
</protein>
<organism evidence="2 3">
    <name type="scientific">Streptomyces zagrosensis</name>
    <dbReference type="NCBI Taxonomy" id="1042984"/>
    <lineage>
        <taxon>Bacteria</taxon>
        <taxon>Bacillati</taxon>
        <taxon>Actinomycetota</taxon>
        <taxon>Actinomycetes</taxon>
        <taxon>Kitasatosporales</taxon>
        <taxon>Streptomycetaceae</taxon>
        <taxon>Streptomyces</taxon>
    </lineage>
</organism>